<accession>A0A4R0QS95</accession>
<keyword evidence="3" id="KW-1185">Reference proteome</keyword>
<reference evidence="2 3" key="1">
    <citation type="submission" date="2018-12" db="EMBL/GenBank/DDBJ databases">
        <title>Alloscrdovia theropitheci sp. nov: a novel taxon from the feces of the bleeding-herat monkey (Theropithecus geleda).</title>
        <authorList>
            <person name="Modesto M."/>
        </authorList>
    </citation>
    <scope>NUCLEOTIDE SEQUENCE [LARGE SCALE GENOMIC DNA]</scope>
    <source>
        <strain evidence="2 3">GLDI4/2</strain>
    </source>
</reference>
<evidence type="ECO:0000259" key="1">
    <source>
        <dbReference type="Pfam" id="PF20335"/>
    </source>
</evidence>
<feature type="domain" description="DUF6630" evidence="1">
    <location>
        <begin position="182"/>
        <end position="337"/>
    </location>
</feature>
<dbReference type="Pfam" id="PF20335">
    <property type="entry name" value="DUF6630"/>
    <property type="match status" value="1"/>
</dbReference>
<comment type="caution">
    <text evidence="2">The sequence shown here is derived from an EMBL/GenBank/DDBJ whole genome shotgun (WGS) entry which is preliminary data.</text>
</comment>
<evidence type="ECO:0000313" key="3">
    <source>
        <dbReference type="Proteomes" id="UP000291289"/>
    </source>
</evidence>
<protein>
    <recommendedName>
        <fullName evidence="1">DUF6630 domain-containing protein</fullName>
    </recommendedName>
</protein>
<evidence type="ECO:0000313" key="2">
    <source>
        <dbReference type="EMBL" id="TCD53985.1"/>
    </source>
</evidence>
<dbReference type="EMBL" id="RXLP01000023">
    <property type="protein sequence ID" value="TCD53985.1"/>
    <property type="molecule type" value="Genomic_DNA"/>
</dbReference>
<dbReference type="InterPro" id="IPR046582">
    <property type="entry name" value="DUF6630"/>
</dbReference>
<dbReference type="Proteomes" id="UP000291289">
    <property type="component" value="Unassembled WGS sequence"/>
</dbReference>
<name>A0A4R0QS95_9BIFI</name>
<organism evidence="2 3">
    <name type="scientific">Alloscardovia theropitheci</name>
    <dbReference type="NCBI Taxonomy" id="2496842"/>
    <lineage>
        <taxon>Bacteria</taxon>
        <taxon>Bacillati</taxon>
        <taxon>Actinomycetota</taxon>
        <taxon>Actinomycetes</taxon>
        <taxon>Bifidobacteriales</taxon>
        <taxon>Bifidobacteriaceae</taxon>
        <taxon>Alloscardovia</taxon>
    </lineage>
</organism>
<proteinExistence type="predicted"/>
<gene>
    <name evidence="2" type="ORF">EJ419_06035</name>
</gene>
<dbReference type="AlphaFoldDB" id="A0A4R0QS95"/>
<sequence length="361" mass="41844">MKESKTVYVTYMNGQAVDLITMRAIIEEDDMGLLSFLSKKYRGCTLTIDDLSTEDFTWFDIRQCLRDIDKGRITSFSVKTERPLDTDEYYRVCSDMTIKLDNKLSEYNPSLTHYICVVEVADEGTGKHSLGVSIDGLELEETAEMVQDFLNNSRTDYARMPLIEDWDIEWDNRPRIQTEIFKRIASMLTYDQRVLARLHGCFANPRKYFLQHKDSLSDSDVYETSTENTIAWYALVDELSEVDEVGIFSEDDALDDFIDTAKSMINRRASTDARSIELHSETFDSSQEMSDWAIELDRQLQSQGYRLVNMDVMADYVVFLIYPTEKLSELIDAGNELAEDSMQFFEFETVESFVEGMREEE</sequence>